<evidence type="ECO:0000313" key="3">
    <source>
        <dbReference type="Proteomes" id="UP000005641"/>
    </source>
</evidence>
<evidence type="ECO:0000256" key="1">
    <source>
        <dbReference type="SAM" id="MobiDB-lite"/>
    </source>
</evidence>
<dbReference type="AlphaFoldDB" id="S7UXA3"/>
<gene>
    <name evidence="2" type="ORF">TGGT1_409040</name>
</gene>
<protein>
    <submittedName>
        <fullName evidence="2">Uncharacterized protein</fullName>
    </submittedName>
</protein>
<dbReference type="Proteomes" id="UP000005641">
    <property type="component" value="Unassembled WGS sequence"/>
</dbReference>
<comment type="caution">
    <text evidence="2">The sequence shown here is derived from an EMBL/GenBank/DDBJ whole genome shotgun (WGS) entry which is preliminary data.</text>
</comment>
<dbReference type="EMBL" id="AAQM03000095">
    <property type="protein sequence ID" value="EPR62466.1"/>
    <property type="molecule type" value="Genomic_DNA"/>
</dbReference>
<reference evidence="2 3" key="1">
    <citation type="submission" date="2006-05" db="EMBL/GenBank/DDBJ databases">
        <authorList>
            <person name="Paulsen I."/>
        </authorList>
    </citation>
    <scope>NUCLEOTIDE SEQUENCE [LARGE SCALE GENOMIC DNA]</scope>
    <source>
        <strain evidence="2 3">GT1</strain>
    </source>
</reference>
<evidence type="ECO:0000313" key="2">
    <source>
        <dbReference type="EMBL" id="EPR62466.1"/>
    </source>
</evidence>
<name>S7UXA3_TOXGG</name>
<proteinExistence type="predicted"/>
<accession>S7UXA3</accession>
<reference evidence="2 3" key="2">
    <citation type="submission" date="2013-05" db="EMBL/GenBank/DDBJ databases">
        <authorList>
            <person name="Sibley D."/>
            <person name="Venepally P."/>
            <person name="Karamycheva S."/>
            <person name="Hadjithomas M."/>
            <person name="Khan A."/>
            <person name="Brunk B."/>
            <person name="Roos D."/>
            <person name="Caler E."/>
            <person name="Lorenzi H."/>
        </authorList>
    </citation>
    <scope>NUCLEOTIDE SEQUENCE [LARGE SCALE GENOMIC DNA]</scope>
    <source>
        <strain evidence="2 3">GT1</strain>
    </source>
</reference>
<dbReference type="VEuPathDB" id="ToxoDB:TGGT1_409040"/>
<organism evidence="2 3">
    <name type="scientific">Toxoplasma gondii (strain ATCC 50853 / GT1)</name>
    <dbReference type="NCBI Taxonomy" id="507601"/>
    <lineage>
        <taxon>Eukaryota</taxon>
        <taxon>Sar</taxon>
        <taxon>Alveolata</taxon>
        <taxon>Apicomplexa</taxon>
        <taxon>Conoidasida</taxon>
        <taxon>Coccidia</taxon>
        <taxon>Eucoccidiorida</taxon>
        <taxon>Eimeriorina</taxon>
        <taxon>Sarcocystidae</taxon>
        <taxon>Toxoplasma</taxon>
    </lineage>
</organism>
<sequence>MEVCGRKHGIQTAHSERDAGSNADGSLGPSAERNAGKNLSGYAYFRFGRNAGVMLKKRYFFRPNCAANACGESDKLMC</sequence>
<feature type="region of interest" description="Disordered" evidence="1">
    <location>
        <begin position="1"/>
        <end position="36"/>
    </location>
</feature>